<keyword evidence="6 7" id="KW-0653">Protein transport</keyword>
<reference evidence="11 12" key="1">
    <citation type="journal article" date="2011" name="PLoS Pathog.">
        <title>Endophytic Life Strategies Decoded by Genome and Transcriptome Analyses of the Mutualistic Root Symbiont Piriformospora indica.</title>
        <authorList>
            <person name="Zuccaro A."/>
            <person name="Lahrmann U."/>
            <person name="Guldener U."/>
            <person name="Langen G."/>
            <person name="Pfiffi S."/>
            <person name="Biedenkopf D."/>
            <person name="Wong P."/>
            <person name="Samans B."/>
            <person name="Grimm C."/>
            <person name="Basiewicz M."/>
            <person name="Murat C."/>
            <person name="Martin F."/>
            <person name="Kogel K.H."/>
        </authorList>
    </citation>
    <scope>NUCLEOTIDE SEQUENCE [LARGE SCALE GENOMIC DNA]</scope>
    <source>
        <strain evidence="11 12">DSM 11827</strain>
    </source>
</reference>
<evidence type="ECO:0000256" key="6">
    <source>
        <dbReference type="ARBA" id="ARBA00022927"/>
    </source>
</evidence>
<dbReference type="EMBL" id="CAFZ01000002">
    <property type="protein sequence ID" value="CCA66502.1"/>
    <property type="molecule type" value="Genomic_DNA"/>
</dbReference>
<dbReference type="OMA" id="RVCYVDH"/>
<dbReference type="Gene3D" id="6.10.140.260">
    <property type="match status" value="1"/>
</dbReference>
<feature type="compositionally biased region" description="Low complexity" evidence="9">
    <location>
        <begin position="280"/>
        <end position="294"/>
    </location>
</feature>
<evidence type="ECO:0000259" key="10">
    <source>
        <dbReference type="PROSITE" id="PS51495"/>
    </source>
</evidence>
<dbReference type="eggNOG" id="KOG2760">
    <property type="taxonomic scope" value="Eukaryota"/>
</dbReference>
<name>G4T5C1_SERID</name>
<dbReference type="OrthoDB" id="271448at2759"/>
<evidence type="ECO:0000256" key="3">
    <source>
        <dbReference type="ARBA" id="ARBA00022723"/>
    </source>
</evidence>
<dbReference type="Gene3D" id="1.10.10.10">
    <property type="entry name" value="Winged helix-like DNA-binding domain superfamily/Winged helix DNA-binding domain"/>
    <property type="match status" value="2"/>
</dbReference>
<evidence type="ECO:0000256" key="8">
    <source>
        <dbReference type="SAM" id="Coils"/>
    </source>
</evidence>
<dbReference type="HOGENOM" id="CLU_015433_3_0_1"/>
<dbReference type="InterPro" id="IPR036388">
    <property type="entry name" value="WH-like_DNA-bd_sf"/>
</dbReference>
<dbReference type="Pfam" id="PF11605">
    <property type="entry name" value="Vps36_ESCRT-II"/>
    <property type="match status" value="1"/>
</dbReference>
<dbReference type="PANTHER" id="PTHR13128:SF12">
    <property type="entry name" value="VACUOLAR PROTEIN-SORTING-ASSOCIATED PROTEIN 36"/>
    <property type="match status" value="1"/>
</dbReference>
<keyword evidence="8" id="KW-0175">Coiled coil</keyword>
<dbReference type="PANTHER" id="PTHR13128">
    <property type="entry name" value="VACUOLAR PROTEIN-SORTING-ASSOCIATED PROTEIN 36"/>
    <property type="match status" value="1"/>
</dbReference>
<dbReference type="InterPro" id="IPR037855">
    <property type="entry name" value="Vps36"/>
</dbReference>
<dbReference type="GO" id="GO:0031902">
    <property type="term" value="C:late endosome membrane"/>
    <property type="evidence" value="ECO:0007669"/>
    <property type="project" value="UniProtKB-UniRule"/>
</dbReference>
<dbReference type="Gene3D" id="2.30.29.30">
    <property type="entry name" value="Pleckstrin-homology domain (PH domain)/Phosphotyrosine-binding domain (PTB)"/>
    <property type="match status" value="2"/>
</dbReference>
<evidence type="ECO:0000256" key="2">
    <source>
        <dbReference type="ARBA" id="ARBA00022448"/>
    </source>
</evidence>
<dbReference type="GO" id="GO:0043130">
    <property type="term" value="F:ubiquitin binding"/>
    <property type="evidence" value="ECO:0007669"/>
    <property type="project" value="UniProtKB-UniRule"/>
</dbReference>
<dbReference type="GO" id="GO:0043328">
    <property type="term" value="P:protein transport to vacuole involved in ubiquitin-dependent protein catabolic process via the multivesicular body sorting pathway"/>
    <property type="evidence" value="ECO:0007669"/>
    <property type="project" value="UniProtKB-UniRule"/>
</dbReference>
<accession>G4T5C1</accession>
<dbReference type="InterPro" id="IPR040608">
    <property type="entry name" value="Snf8/Vps36"/>
</dbReference>
<dbReference type="InterPro" id="IPR021648">
    <property type="entry name" value="GLUE_dom"/>
</dbReference>
<evidence type="ECO:0000313" key="11">
    <source>
        <dbReference type="EMBL" id="CCA66502.1"/>
    </source>
</evidence>
<gene>
    <name evidence="11" type="ORF">PIIN_00186</name>
</gene>
<keyword evidence="7" id="KW-0963">Cytoplasm</keyword>
<organism evidence="11 12">
    <name type="scientific">Serendipita indica (strain DSM 11827)</name>
    <name type="common">Root endophyte fungus</name>
    <name type="synonym">Piriformospora indica</name>
    <dbReference type="NCBI Taxonomy" id="1109443"/>
    <lineage>
        <taxon>Eukaryota</taxon>
        <taxon>Fungi</taxon>
        <taxon>Dikarya</taxon>
        <taxon>Basidiomycota</taxon>
        <taxon>Agaricomycotina</taxon>
        <taxon>Agaricomycetes</taxon>
        <taxon>Sebacinales</taxon>
        <taxon>Serendipitaceae</taxon>
        <taxon>Serendipita</taxon>
    </lineage>
</organism>
<feature type="domain" description="GLUE N-terminal" evidence="10">
    <location>
        <begin position="7"/>
        <end position="333"/>
    </location>
</feature>
<comment type="similarity">
    <text evidence="1 7">Belongs to the VPS36 family.</text>
</comment>
<comment type="function">
    <text evidence="7">Component of the ESCRT-II complex (endosomal sorting complex required for transport II), which is required for multivesicular body (MVB) formation and sorting of endosomal cargo proteins into MVBs.</text>
</comment>
<evidence type="ECO:0000256" key="9">
    <source>
        <dbReference type="SAM" id="MobiDB-lite"/>
    </source>
</evidence>
<evidence type="ECO:0000313" key="12">
    <source>
        <dbReference type="Proteomes" id="UP000007148"/>
    </source>
</evidence>
<evidence type="ECO:0000256" key="7">
    <source>
        <dbReference type="RuleBase" id="RU367095"/>
    </source>
</evidence>
<dbReference type="GO" id="GO:0008270">
    <property type="term" value="F:zinc ion binding"/>
    <property type="evidence" value="ECO:0007669"/>
    <property type="project" value="UniProtKB-KW"/>
</dbReference>
<sequence length="597" mass="64696">MDRASKLDGSIPVPALLYPDETLLADQDGVGLYDGQAKAPDHQLGSVHVTSHRLLYIDAIHPRRNSLEFMLFHIAQTEYYGGFLTSSAKITIIFQPSARTSSSVDQPVPHASNPVAPRSAPELPTTTTTTTAIRWECEICGFKNVSTGLTPSTICQLCGIPRTSALPASASTTTLGSDPVLMSTSSRAVTSGSVSSLSKSLPSSVISTPGRRLSPPPLPSTLSSTSPGTASEEDAQIACPACTFLNYPSLRNCEMCGTVLPKPPPSSSHHSRIDTPLKGRSAPSSRPVSPARESTGGGDILKISFRKGGDKQLYAALKTALEAKVWQAVEPAAPVRKNRTGIHGLVELRRNEVESTATSMQSALQDLEALMKQAKEMVALAESFNRSLKEHEAQREQLPEDAQFIIGSSMARLGLVSTVPSSFEDKGKSEAEWLDDLARELTTVLLGVNGDGGLMKHRGMIALDEVWGAWNRARGVALIPPATFMQVLPILATQTQRRVLTRAFHSNLKVVHTPWYSQKSFTSRLLTYLDATGPRKTGEIARQENLSVGLVQEMIFSAEQDGAVVRDEALHVVGDEMRETTWWRNLFEGYVWDGEEV</sequence>
<dbReference type="STRING" id="1109443.G4T5C1"/>
<feature type="compositionally biased region" description="Low complexity" evidence="9">
    <location>
        <begin position="191"/>
        <end position="213"/>
    </location>
</feature>
<keyword evidence="12" id="KW-1185">Reference proteome</keyword>
<feature type="region of interest" description="Disordered" evidence="9">
    <location>
        <begin position="100"/>
        <end position="125"/>
    </location>
</feature>
<dbReference type="PROSITE" id="PS51495">
    <property type="entry name" value="GLUE"/>
    <property type="match status" value="1"/>
</dbReference>
<keyword evidence="2 7" id="KW-0813">Transport</keyword>
<feature type="coiled-coil region" evidence="8">
    <location>
        <begin position="350"/>
        <end position="394"/>
    </location>
</feature>
<dbReference type="GO" id="GO:0000814">
    <property type="term" value="C:ESCRT II complex"/>
    <property type="evidence" value="ECO:0007669"/>
    <property type="project" value="UniProtKB-UniRule"/>
</dbReference>
<dbReference type="SUPFAM" id="SSF50729">
    <property type="entry name" value="PH domain-like"/>
    <property type="match status" value="2"/>
</dbReference>
<evidence type="ECO:0000256" key="5">
    <source>
        <dbReference type="ARBA" id="ARBA00022833"/>
    </source>
</evidence>
<dbReference type="InterPro" id="IPR011993">
    <property type="entry name" value="PH-like_dom_sf"/>
</dbReference>
<proteinExistence type="inferred from homology"/>
<keyword evidence="5" id="KW-0862">Zinc</keyword>
<evidence type="ECO:0000256" key="4">
    <source>
        <dbReference type="ARBA" id="ARBA00022771"/>
    </source>
</evidence>
<dbReference type="InterPro" id="IPR036390">
    <property type="entry name" value="WH_DNA-bd_sf"/>
</dbReference>
<comment type="subunit">
    <text evidence="7">Component of the endosomal sorting complex required for transport II (ESCRT-II).</text>
</comment>
<comment type="caution">
    <text evidence="11">The sequence shown here is derived from an EMBL/GenBank/DDBJ whole genome shotgun (WGS) entry which is preliminary data.</text>
</comment>
<dbReference type="InParanoid" id="G4T5C1"/>
<evidence type="ECO:0000256" key="1">
    <source>
        <dbReference type="ARBA" id="ARBA00009697"/>
    </source>
</evidence>
<feature type="region of interest" description="Disordered" evidence="9">
    <location>
        <begin position="261"/>
        <end position="299"/>
    </location>
</feature>
<dbReference type="AlphaFoldDB" id="G4T5C1"/>
<comment type="subcellular location">
    <subcellularLocation>
        <location evidence="7">Cytoplasm</location>
    </subcellularLocation>
    <subcellularLocation>
        <location evidence="7">Endosome</location>
    </subcellularLocation>
</comment>
<dbReference type="SUPFAM" id="SSF46785">
    <property type="entry name" value="Winged helix' DNA-binding domain"/>
    <property type="match status" value="1"/>
</dbReference>
<protein>
    <recommendedName>
        <fullName evidence="7">Vacuolar protein-sorting-associated protein 36</fullName>
    </recommendedName>
    <alternativeName>
        <fullName evidence="7">ESCRT-II complex subunit VPS36</fullName>
    </alternativeName>
</protein>
<keyword evidence="7" id="KW-0967">Endosome</keyword>
<dbReference type="Proteomes" id="UP000007148">
    <property type="component" value="Unassembled WGS sequence"/>
</dbReference>
<dbReference type="InterPro" id="IPR001876">
    <property type="entry name" value="Znf_RanBP2"/>
</dbReference>
<dbReference type="GO" id="GO:0032266">
    <property type="term" value="F:phosphatidylinositol-3-phosphate binding"/>
    <property type="evidence" value="ECO:0007669"/>
    <property type="project" value="UniProtKB-UniRule"/>
</dbReference>
<dbReference type="Pfam" id="PF04157">
    <property type="entry name" value="EAP30"/>
    <property type="match status" value="1"/>
</dbReference>
<feature type="compositionally biased region" description="Low complexity" evidence="9">
    <location>
        <begin position="220"/>
        <end position="229"/>
    </location>
</feature>
<feature type="region of interest" description="Disordered" evidence="9">
    <location>
        <begin position="191"/>
        <end position="230"/>
    </location>
</feature>
<dbReference type="SMART" id="SM00547">
    <property type="entry name" value="ZnF_RBZ"/>
    <property type="match status" value="2"/>
</dbReference>
<dbReference type="FunCoup" id="G4T5C1">
    <property type="interactions" value="118"/>
</dbReference>
<keyword evidence="4" id="KW-0863">Zinc-finger</keyword>
<keyword evidence="3" id="KW-0479">Metal-binding</keyword>